<dbReference type="Proteomes" id="UP000596661">
    <property type="component" value="Chromosome 4"/>
</dbReference>
<dbReference type="AlphaFoldDB" id="A0A803R0Y9"/>
<evidence type="ECO:0000313" key="2">
    <source>
        <dbReference type="Proteomes" id="UP000596661"/>
    </source>
</evidence>
<protein>
    <submittedName>
        <fullName evidence="1">Uncharacterized protein</fullName>
    </submittedName>
</protein>
<reference evidence="1" key="1">
    <citation type="submission" date="2018-11" db="EMBL/GenBank/DDBJ databases">
        <authorList>
            <person name="Grassa J C."/>
        </authorList>
    </citation>
    <scope>NUCLEOTIDE SEQUENCE [LARGE SCALE GENOMIC DNA]</scope>
</reference>
<dbReference type="EMBL" id="UZAU01000400">
    <property type="status" value="NOT_ANNOTATED_CDS"/>
    <property type="molecule type" value="Genomic_DNA"/>
</dbReference>
<dbReference type="Gramene" id="novel_model_3775_5bd9a17a">
    <property type="protein sequence ID" value="cds.novel_model_3775_5bd9a17a"/>
    <property type="gene ID" value="novel_gene_2013_5bd9a17a"/>
</dbReference>
<reference evidence="1" key="2">
    <citation type="submission" date="2021-03" db="UniProtKB">
        <authorList>
            <consortium name="EnsemblPlants"/>
        </authorList>
    </citation>
    <scope>IDENTIFICATION</scope>
</reference>
<accession>A0A803R0Y9</accession>
<organism evidence="1 2">
    <name type="scientific">Cannabis sativa</name>
    <name type="common">Hemp</name>
    <name type="synonym">Marijuana</name>
    <dbReference type="NCBI Taxonomy" id="3483"/>
    <lineage>
        <taxon>Eukaryota</taxon>
        <taxon>Viridiplantae</taxon>
        <taxon>Streptophyta</taxon>
        <taxon>Embryophyta</taxon>
        <taxon>Tracheophyta</taxon>
        <taxon>Spermatophyta</taxon>
        <taxon>Magnoliopsida</taxon>
        <taxon>eudicotyledons</taxon>
        <taxon>Gunneridae</taxon>
        <taxon>Pentapetalae</taxon>
        <taxon>rosids</taxon>
        <taxon>fabids</taxon>
        <taxon>Rosales</taxon>
        <taxon>Cannabaceae</taxon>
        <taxon>Cannabis</taxon>
    </lineage>
</organism>
<evidence type="ECO:0000313" key="1">
    <source>
        <dbReference type="EnsemblPlants" id="cds.novel_model_3775_5bd9a17a"/>
    </source>
</evidence>
<sequence>MEKIFRNNKPNWIPIKTSKKGIVEHSRLQEKQSEITQKTIGATLSNPWEPLSGSTGRFQITCTEY</sequence>
<proteinExistence type="predicted"/>
<keyword evidence="2" id="KW-1185">Reference proteome</keyword>
<dbReference type="EnsemblPlants" id="novel_model_3775_5bd9a17a">
    <property type="protein sequence ID" value="cds.novel_model_3775_5bd9a17a"/>
    <property type="gene ID" value="novel_gene_2013_5bd9a17a"/>
</dbReference>
<name>A0A803R0Y9_CANSA</name>